<comment type="catalytic activity">
    <reaction evidence="1">
        <text>Hydrolysis of proteins in presence of ATP.</text>
        <dbReference type="EC" id="3.4.21.53"/>
    </reaction>
</comment>
<feature type="active site" evidence="1">
    <location>
        <position position="245"/>
    </location>
</feature>
<evidence type="ECO:0000259" key="3">
    <source>
        <dbReference type="PROSITE" id="PS51786"/>
    </source>
</evidence>
<feature type="active site" evidence="1">
    <location>
        <position position="290"/>
    </location>
</feature>
<dbReference type="GO" id="GO:0004176">
    <property type="term" value="F:ATP-dependent peptidase activity"/>
    <property type="evidence" value="ECO:0007669"/>
    <property type="project" value="UniProtKB-UniRule"/>
</dbReference>
<evidence type="ECO:0000313" key="4">
    <source>
        <dbReference type="EMBL" id="RKW71625.1"/>
    </source>
</evidence>
<keyword evidence="2" id="KW-1133">Transmembrane helix</keyword>
<dbReference type="SUPFAM" id="SSF54211">
    <property type="entry name" value="Ribosomal protein S5 domain 2-like"/>
    <property type="match status" value="1"/>
</dbReference>
<comment type="similarity">
    <text evidence="1">Belongs to the peptidase S16 family.</text>
</comment>
<protein>
    <recommendedName>
        <fullName evidence="1">endopeptidase La</fullName>
        <ecNumber evidence="1">3.4.21.53</ecNumber>
    </recommendedName>
</protein>
<proteinExistence type="inferred from homology"/>
<feature type="domain" description="Lon proteolytic" evidence="3">
    <location>
        <begin position="165"/>
        <end position="338"/>
    </location>
</feature>
<feature type="transmembrane region" description="Helical" evidence="2">
    <location>
        <begin position="14"/>
        <end position="38"/>
    </location>
</feature>
<dbReference type="GO" id="GO:0006508">
    <property type="term" value="P:proteolysis"/>
    <property type="evidence" value="ECO:0007669"/>
    <property type="project" value="UniProtKB-KW"/>
</dbReference>
<dbReference type="EC" id="3.4.21.53" evidence="1"/>
<keyword evidence="5" id="KW-1185">Reference proteome</keyword>
<dbReference type="InterPro" id="IPR027065">
    <property type="entry name" value="Lon_Prtase"/>
</dbReference>
<dbReference type="GO" id="GO:0004252">
    <property type="term" value="F:serine-type endopeptidase activity"/>
    <property type="evidence" value="ECO:0007669"/>
    <property type="project" value="UniProtKB-UniRule"/>
</dbReference>
<reference evidence="4 5" key="1">
    <citation type="submission" date="2018-07" db="EMBL/GenBank/DDBJ databases">
        <title>Arthrobacter sp. nov., isolated from raw cow's milk with high bacterial count.</title>
        <authorList>
            <person name="Hahne J."/>
            <person name="Isele D."/>
            <person name="Lipski A."/>
        </authorList>
    </citation>
    <scope>NUCLEOTIDE SEQUENCE [LARGE SCALE GENOMIC DNA]</scope>
    <source>
        <strain evidence="4 5">JZ R-183</strain>
    </source>
</reference>
<dbReference type="Gene3D" id="2.30.42.10">
    <property type="match status" value="1"/>
</dbReference>
<evidence type="ECO:0000256" key="1">
    <source>
        <dbReference type="PROSITE-ProRule" id="PRU01122"/>
    </source>
</evidence>
<dbReference type="InterPro" id="IPR036034">
    <property type="entry name" value="PDZ_sf"/>
</dbReference>
<dbReference type="GO" id="GO:0030163">
    <property type="term" value="P:protein catabolic process"/>
    <property type="evidence" value="ECO:0007669"/>
    <property type="project" value="InterPro"/>
</dbReference>
<gene>
    <name evidence="4" type="ORF">DWQ67_01935</name>
</gene>
<dbReference type="Proteomes" id="UP000273119">
    <property type="component" value="Unassembled WGS sequence"/>
</dbReference>
<comment type="caution">
    <text evidence="4">The sequence shown here is derived from an EMBL/GenBank/DDBJ whole genome shotgun (WGS) entry which is preliminary data.</text>
</comment>
<dbReference type="Gene3D" id="3.30.230.10">
    <property type="match status" value="1"/>
</dbReference>
<evidence type="ECO:0000256" key="2">
    <source>
        <dbReference type="SAM" id="Phobius"/>
    </source>
</evidence>
<dbReference type="AlphaFoldDB" id="A0A496PM64"/>
<name>A0A496PM64_9MICC</name>
<accession>A0A496PM64</accession>
<organism evidence="4 5">
    <name type="scientific">Galactobacter caseinivorans</name>
    <dbReference type="NCBI Taxonomy" id="2676123"/>
    <lineage>
        <taxon>Bacteria</taxon>
        <taxon>Bacillati</taxon>
        <taxon>Actinomycetota</taxon>
        <taxon>Actinomycetes</taxon>
        <taxon>Micrococcales</taxon>
        <taxon>Micrococcaceae</taxon>
        <taxon>Galactobacter</taxon>
    </lineage>
</organism>
<sequence>MPSKRPTQASTQRLMTWCGAGAAVLGIVGIFGPTAFVVEGPGPAVNTLGEYHDAKILEISGHKTYPTQSRLDLTTVSVAGGPGREIRGFEAFGAWLSPQEDLQPKEFVYPAGTTSEESDSQNAVAMTDSQQVAAAAALTELGIDYKIQTVVAGTVEEKGSLFKTGDVLKKVNGTTISALDQAPAAVKASTGDTIPVVVTRGGKDVTLKAPVNNVEGQRSLGLYIQGTYDFPFQVKFGLKDIGGPSAGGMLALGIYDKLTEGSLAGDRHVAGTGTITADGKVGAIGGIAQKVVGAKLEGASVFLAPAANCAELKGRVPQGLDVYSVATLKEGVATLTALGKGDQPTAARCG</sequence>
<dbReference type="PROSITE" id="PS51786">
    <property type="entry name" value="LON_PROTEOLYTIC"/>
    <property type="match status" value="1"/>
</dbReference>
<dbReference type="RefSeq" id="WP_121483888.1">
    <property type="nucleotide sequence ID" value="NZ_QQXL01000001.1"/>
</dbReference>
<keyword evidence="1" id="KW-0720">Serine protease</keyword>
<dbReference type="EMBL" id="QQXL01000001">
    <property type="protein sequence ID" value="RKW71625.1"/>
    <property type="molecule type" value="Genomic_DNA"/>
</dbReference>
<keyword evidence="1" id="KW-0645">Protease</keyword>
<keyword evidence="2" id="KW-0472">Membrane</keyword>
<dbReference type="GO" id="GO:0005524">
    <property type="term" value="F:ATP binding"/>
    <property type="evidence" value="ECO:0007669"/>
    <property type="project" value="InterPro"/>
</dbReference>
<keyword evidence="2" id="KW-0812">Transmembrane</keyword>
<dbReference type="InterPro" id="IPR008269">
    <property type="entry name" value="Lon_proteolytic"/>
</dbReference>
<dbReference type="InterPro" id="IPR020568">
    <property type="entry name" value="Ribosomal_Su5_D2-typ_SF"/>
</dbReference>
<evidence type="ECO:0000313" key="5">
    <source>
        <dbReference type="Proteomes" id="UP000273119"/>
    </source>
</evidence>
<dbReference type="InterPro" id="IPR014721">
    <property type="entry name" value="Ribsml_uS5_D2-typ_fold_subgr"/>
</dbReference>
<dbReference type="Pfam" id="PF05362">
    <property type="entry name" value="Lon_C"/>
    <property type="match status" value="1"/>
</dbReference>
<keyword evidence="1" id="KW-0378">Hydrolase</keyword>
<dbReference type="PANTHER" id="PTHR10046">
    <property type="entry name" value="ATP DEPENDENT LON PROTEASE FAMILY MEMBER"/>
    <property type="match status" value="1"/>
</dbReference>